<comment type="caution">
    <text evidence="1">The sequence shown here is derived from an EMBL/GenBank/DDBJ whole genome shotgun (WGS) entry which is preliminary data.</text>
</comment>
<keyword evidence="2" id="KW-1185">Reference proteome</keyword>
<dbReference type="EMBL" id="JBHLXG010000003">
    <property type="protein sequence ID" value="MFC0225655.1"/>
    <property type="molecule type" value="Genomic_DNA"/>
</dbReference>
<name>A0ABV6E9H4_9GAMM</name>
<gene>
    <name evidence="1" type="ORF">ACFFJ3_03900</name>
</gene>
<organism evidence="1 2">
    <name type="scientific">Serratia aquatilis</name>
    <dbReference type="NCBI Taxonomy" id="1737515"/>
    <lineage>
        <taxon>Bacteria</taxon>
        <taxon>Pseudomonadati</taxon>
        <taxon>Pseudomonadota</taxon>
        <taxon>Gammaproteobacteria</taxon>
        <taxon>Enterobacterales</taxon>
        <taxon>Yersiniaceae</taxon>
        <taxon>Serratia</taxon>
    </lineage>
</organism>
<evidence type="ECO:0000313" key="1">
    <source>
        <dbReference type="EMBL" id="MFC0225655.1"/>
    </source>
</evidence>
<evidence type="ECO:0000313" key="2">
    <source>
        <dbReference type="Proteomes" id="UP001589792"/>
    </source>
</evidence>
<dbReference type="Proteomes" id="UP001589792">
    <property type="component" value="Unassembled WGS sequence"/>
</dbReference>
<dbReference type="RefSeq" id="WP_380673152.1">
    <property type="nucleotide sequence ID" value="NZ_CP173186.1"/>
</dbReference>
<evidence type="ECO:0008006" key="3">
    <source>
        <dbReference type="Google" id="ProtNLM"/>
    </source>
</evidence>
<proteinExistence type="predicted"/>
<reference evidence="1 2" key="1">
    <citation type="submission" date="2024-09" db="EMBL/GenBank/DDBJ databases">
        <authorList>
            <person name="Sun Q."/>
            <person name="Mori K."/>
        </authorList>
    </citation>
    <scope>NUCLEOTIDE SEQUENCE [LARGE SCALE GENOMIC DNA]</scope>
    <source>
        <strain evidence="1 2">CCM 8626</strain>
    </source>
</reference>
<sequence>MQLANNRTLKLNVMTSVKKSSIEILIANEIKLKLLKHKRSKKWLANSLGMDYGKVKRVLSETSNQQLSLSVADNMLFLLGSNLREVMSSQVIKLLRKDIESDIDKYDTIRD</sequence>
<protein>
    <recommendedName>
        <fullName evidence="3">XRE family transcriptional regulator</fullName>
    </recommendedName>
</protein>
<accession>A0ABV6E9H4</accession>